<accession>A0A8D8GT17</accession>
<reference evidence="1" key="1">
    <citation type="submission" date="2021-05" db="EMBL/GenBank/DDBJ databases">
        <authorList>
            <person name="Alioto T."/>
            <person name="Alioto T."/>
            <person name="Gomez Garrido J."/>
        </authorList>
    </citation>
    <scope>NUCLEOTIDE SEQUENCE</scope>
</reference>
<evidence type="ECO:0000313" key="1">
    <source>
        <dbReference type="EMBL" id="CAG6521652.1"/>
    </source>
</evidence>
<proteinExistence type="predicted"/>
<dbReference type="EMBL" id="HBUE01289127">
    <property type="protein sequence ID" value="CAG6573250.1"/>
    <property type="molecule type" value="Transcribed_RNA"/>
</dbReference>
<sequence length="102" mass="11361">MHGLCNLVFIFCEGFNESEKIQKNRKSKQSIHSCNLLLSRPSSSSVPLFPIPSNAMSWNLFNLIICCASPGLRAAPQVLLTLTYKIGGFLTVDLIDFLFLKI</sequence>
<dbReference type="EMBL" id="HBUE01183462">
    <property type="protein sequence ID" value="CAG6521652.1"/>
    <property type="molecule type" value="Transcribed_RNA"/>
</dbReference>
<name>A0A8D8GT17_CULPI</name>
<organism evidence="1">
    <name type="scientific">Culex pipiens</name>
    <name type="common">House mosquito</name>
    <dbReference type="NCBI Taxonomy" id="7175"/>
    <lineage>
        <taxon>Eukaryota</taxon>
        <taxon>Metazoa</taxon>
        <taxon>Ecdysozoa</taxon>
        <taxon>Arthropoda</taxon>
        <taxon>Hexapoda</taxon>
        <taxon>Insecta</taxon>
        <taxon>Pterygota</taxon>
        <taxon>Neoptera</taxon>
        <taxon>Endopterygota</taxon>
        <taxon>Diptera</taxon>
        <taxon>Nematocera</taxon>
        <taxon>Culicoidea</taxon>
        <taxon>Culicidae</taxon>
        <taxon>Culicinae</taxon>
        <taxon>Culicini</taxon>
        <taxon>Culex</taxon>
        <taxon>Culex</taxon>
    </lineage>
</organism>
<dbReference type="AlphaFoldDB" id="A0A8D8GT17"/>
<protein>
    <submittedName>
        <fullName evidence="1">(northern house mosquito) hypothetical protein</fullName>
    </submittedName>
</protein>